<evidence type="ECO:0000313" key="2">
    <source>
        <dbReference type="EMBL" id="CEP02665.1"/>
    </source>
</evidence>
<dbReference type="EMBL" id="OVEO01000003">
    <property type="protein sequence ID" value="SPQ94793.1"/>
    <property type="molecule type" value="Genomic_DNA"/>
</dbReference>
<reference evidence="2 4" key="1">
    <citation type="submission" date="2015-02" db="EMBL/GenBank/DDBJ databases">
        <authorList>
            <person name="Chooi Y.-H."/>
        </authorList>
    </citation>
    <scope>NUCLEOTIDE SEQUENCE [LARGE SCALE GENOMIC DNA]</scope>
    <source>
        <strain evidence="2">E3</strain>
    </source>
</reference>
<sequence>MPTSMSSLADLSRHRWAAPLCAGAVLAGTLIVQFTALRVATALTPIAYLILIVPLYMFIRVTAARIQQCAPVGVIVNPFTFGSSMLGLALVLLQESKSTTDLQAQWNGLSADTQRSLASDVGQSMEVGAAPAVIRLAQKQLAAEAIYLIVLSIGVLLHLACPILISRCWQNKRTRQQATP</sequence>
<keyword evidence="4" id="KW-1185">Reference proteome</keyword>
<keyword evidence="1" id="KW-1133">Transmembrane helix</keyword>
<dbReference type="Proteomes" id="UP000039324">
    <property type="component" value="Unassembled WGS sequence"/>
</dbReference>
<dbReference type="Proteomes" id="UP000290189">
    <property type="component" value="Unassembled WGS sequence"/>
</dbReference>
<accession>A0A0G4J546</accession>
<organism evidence="2 4">
    <name type="scientific">Plasmodiophora brassicae</name>
    <name type="common">Clubroot disease agent</name>
    <dbReference type="NCBI Taxonomy" id="37360"/>
    <lineage>
        <taxon>Eukaryota</taxon>
        <taxon>Sar</taxon>
        <taxon>Rhizaria</taxon>
        <taxon>Endomyxa</taxon>
        <taxon>Phytomyxea</taxon>
        <taxon>Plasmodiophorida</taxon>
        <taxon>Plasmodiophoridae</taxon>
        <taxon>Plasmodiophora</taxon>
    </lineage>
</organism>
<evidence type="ECO:0000313" key="3">
    <source>
        <dbReference type="EMBL" id="SPQ94793.1"/>
    </source>
</evidence>
<dbReference type="AlphaFoldDB" id="A0A0G4J546"/>
<evidence type="ECO:0000256" key="1">
    <source>
        <dbReference type="SAM" id="Phobius"/>
    </source>
</evidence>
<keyword evidence="1" id="KW-0812">Transmembrane</keyword>
<evidence type="ECO:0000313" key="5">
    <source>
        <dbReference type="Proteomes" id="UP000290189"/>
    </source>
</evidence>
<reference evidence="3 5" key="2">
    <citation type="submission" date="2018-03" db="EMBL/GenBank/DDBJ databases">
        <authorList>
            <person name="Fogelqvist J."/>
        </authorList>
    </citation>
    <scope>NUCLEOTIDE SEQUENCE [LARGE SCALE GENOMIC DNA]</scope>
</reference>
<proteinExistence type="predicted"/>
<feature type="transmembrane region" description="Helical" evidence="1">
    <location>
        <begin position="42"/>
        <end position="59"/>
    </location>
</feature>
<feature type="transmembrane region" description="Helical" evidence="1">
    <location>
        <begin position="71"/>
        <end position="93"/>
    </location>
</feature>
<feature type="transmembrane region" description="Helical" evidence="1">
    <location>
        <begin position="16"/>
        <end position="36"/>
    </location>
</feature>
<name>A0A0G4J546_PLABS</name>
<gene>
    <name evidence="2" type="ORF">PBRA_002632</name>
    <name evidence="3" type="ORF">PLBR_LOCUS2008</name>
</gene>
<geneLocation type="mitochondrion" evidence="3"/>
<dbReference type="EMBL" id="CDSF01000133">
    <property type="protein sequence ID" value="CEP02665.1"/>
    <property type="molecule type" value="Genomic_DNA"/>
</dbReference>
<keyword evidence="3" id="KW-0496">Mitochondrion</keyword>
<evidence type="ECO:0000313" key="4">
    <source>
        <dbReference type="Proteomes" id="UP000039324"/>
    </source>
</evidence>
<keyword evidence="1" id="KW-0472">Membrane</keyword>
<protein>
    <submittedName>
        <fullName evidence="2">Uncharacterized protein</fullName>
    </submittedName>
</protein>
<feature type="transmembrane region" description="Helical" evidence="1">
    <location>
        <begin position="145"/>
        <end position="165"/>
    </location>
</feature>